<proteinExistence type="predicted"/>
<evidence type="ECO:0000313" key="1">
    <source>
        <dbReference type="EMBL" id="WNL49543.1"/>
    </source>
</evidence>
<accession>A0AA96IXD7</accession>
<protein>
    <submittedName>
        <fullName evidence="1">F-box containing protein</fullName>
    </submittedName>
</protein>
<dbReference type="InterPro" id="IPR036047">
    <property type="entry name" value="F-box-like_dom_sf"/>
</dbReference>
<reference evidence="1" key="1">
    <citation type="submission" date="2023-07" db="EMBL/GenBank/DDBJ databases">
        <authorList>
            <person name="Xia Y."/>
        </authorList>
    </citation>
    <scope>NUCLEOTIDE SEQUENCE</scope>
    <source>
        <strain evidence="1">F</strain>
    </source>
</reference>
<gene>
    <name evidence="1" type="ORF">MarFTMF_027</name>
</gene>
<sequence>MEFQDFPLEVVSHIVSFLPSVKHINAFAQTCHIYHEFVREQDMRFVCREYGNLPGSTGKRGMFHCSPTGVLHGSCCIFFEGGATVSTYSRGVLSGFQMTVFEDGDIDCGMYKNGKRVGLWKNDSKRFRENWSGGSRRVYYNEDGSSYSHTKNGITEKIFCYDKNNAFLAMYKEEMLDQDFHCEKTNQVVPSRYVLHLPTEDGFHKTGRHFFHCCKKHQGDMPNDLLYFEKPDGFLV</sequence>
<dbReference type="SUPFAM" id="SSF82185">
    <property type="entry name" value="Histone H3 K4-specific methyltransferase SET7/9 N-terminal domain"/>
    <property type="match status" value="1"/>
</dbReference>
<organism evidence="1">
    <name type="scientific">Marseillevirus sp</name>
    <dbReference type="NCBI Taxonomy" id="2809551"/>
    <lineage>
        <taxon>Viruses</taxon>
        <taxon>Varidnaviria</taxon>
        <taxon>Bamfordvirae</taxon>
        <taxon>Nucleocytoviricota</taxon>
        <taxon>Megaviricetes</taxon>
        <taxon>Pimascovirales</taxon>
        <taxon>Pimascovirales incertae sedis</taxon>
        <taxon>Marseilleviridae</taxon>
        <taxon>Marseillevirus</taxon>
    </lineage>
</organism>
<dbReference type="SUPFAM" id="SSF81383">
    <property type="entry name" value="F-box domain"/>
    <property type="match status" value="1"/>
</dbReference>
<dbReference type="EMBL" id="OR343188">
    <property type="protein sequence ID" value="WNL49543.1"/>
    <property type="molecule type" value="Genomic_DNA"/>
</dbReference>
<name>A0AA96IXD7_9VIRU</name>